<dbReference type="SUPFAM" id="SSF51735">
    <property type="entry name" value="NAD(P)-binding Rossmann-fold domains"/>
    <property type="match status" value="2"/>
</dbReference>
<evidence type="ECO:0000256" key="2">
    <source>
        <dbReference type="ARBA" id="ARBA00023002"/>
    </source>
</evidence>
<keyword evidence="7" id="KW-1185">Reference proteome</keyword>
<evidence type="ECO:0000256" key="4">
    <source>
        <dbReference type="SAM" id="MobiDB-lite"/>
    </source>
</evidence>
<dbReference type="PRINTS" id="PR00078">
    <property type="entry name" value="G3PDHDRGNASE"/>
</dbReference>
<dbReference type="OrthoDB" id="1152826at2759"/>
<dbReference type="Proteomes" id="UP000186817">
    <property type="component" value="Unassembled WGS sequence"/>
</dbReference>
<feature type="domain" description="Glyceraldehyde 3-phosphate dehydrogenase NAD(P) binding" evidence="5">
    <location>
        <begin position="410"/>
        <end position="700"/>
    </location>
</feature>
<gene>
    <name evidence="6" type="primary">gapA</name>
    <name evidence="6" type="ORF">AK812_SmicGene26946</name>
</gene>
<evidence type="ECO:0000256" key="1">
    <source>
        <dbReference type="ARBA" id="ARBA00007406"/>
    </source>
</evidence>
<evidence type="ECO:0000259" key="5">
    <source>
        <dbReference type="SMART" id="SM00846"/>
    </source>
</evidence>
<feature type="compositionally biased region" description="Low complexity" evidence="4">
    <location>
        <begin position="138"/>
        <end position="152"/>
    </location>
</feature>
<accession>A0A1Q9D850</accession>
<protein>
    <submittedName>
        <fullName evidence="6">Glyceraldehyde-3-phosphate dehydrogenase 1</fullName>
    </submittedName>
</protein>
<dbReference type="InterPro" id="IPR020831">
    <property type="entry name" value="GlycerAld/Erythrose_P_DH"/>
</dbReference>
<dbReference type="EMBL" id="LSRX01000668">
    <property type="protein sequence ID" value="OLP91365.1"/>
    <property type="molecule type" value="Genomic_DNA"/>
</dbReference>
<dbReference type="GO" id="GO:0051287">
    <property type="term" value="F:NAD binding"/>
    <property type="evidence" value="ECO:0007669"/>
    <property type="project" value="InterPro"/>
</dbReference>
<dbReference type="SMART" id="SM00846">
    <property type="entry name" value="Gp_dh_N"/>
    <property type="match status" value="1"/>
</dbReference>
<dbReference type="PROSITE" id="PS00071">
    <property type="entry name" value="GAPDH"/>
    <property type="match status" value="1"/>
</dbReference>
<feature type="region of interest" description="Disordered" evidence="4">
    <location>
        <begin position="137"/>
        <end position="176"/>
    </location>
</feature>
<dbReference type="InterPro" id="IPR036291">
    <property type="entry name" value="NAD(P)-bd_dom_sf"/>
</dbReference>
<evidence type="ECO:0000313" key="7">
    <source>
        <dbReference type="Proteomes" id="UP000186817"/>
    </source>
</evidence>
<dbReference type="PANTHER" id="PTHR10836:SF76">
    <property type="entry name" value="GLYCERALDEHYDE-3-PHOSPHATE DEHYDROGENASE-RELATED"/>
    <property type="match status" value="1"/>
</dbReference>
<comment type="similarity">
    <text evidence="1 3">Belongs to the glyceraldehyde-3-phosphate dehydrogenase family.</text>
</comment>
<evidence type="ECO:0000313" key="6">
    <source>
        <dbReference type="EMBL" id="OLP91365.1"/>
    </source>
</evidence>
<name>A0A1Q9D850_SYMMI</name>
<dbReference type="GO" id="GO:0006096">
    <property type="term" value="P:glycolytic process"/>
    <property type="evidence" value="ECO:0007669"/>
    <property type="project" value="TreeGrafter"/>
</dbReference>
<dbReference type="InterPro" id="IPR020830">
    <property type="entry name" value="GlycerAld_3-P_DH_AS"/>
</dbReference>
<dbReference type="InterPro" id="IPR020828">
    <property type="entry name" value="GlycerAld_3-P_DH_NAD(P)-bd"/>
</dbReference>
<proteinExistence type="inferred from homology"/>
<keyword evidence="2" id="KW-0560">Oxidoreductase</keyword>
<organism evidence="6 7">
    <name type="scientific">Symbiodinium microadriaticum</name>
    <name type="common">Dinoflagellate</name>
    <name type="synonym">Zooxanthella microadriatica</name>
    <dbReference type="NCBI Taxonomy" id="2951"/>
    <lineage>
        <taxon>Eukaryota</taxon>
        <taxon>Sar</taxon>
        <taxon>Alveolata</taxon>
        <taxon>Dinophyceae</taxon>
        <taxon>Suessiales</taxon>
        <taxon>Symbiodiniaceae</taxon>
        <taxon>Symbiodinium</taxon>
    </lineage>
</organism>
<evidence type="ECO:0000256" key="3">
    <source>
        <dbReference type="RuleBase" id="RU000397"/>
    </source>
</evidence>
<comment type="caution">
    <text evidence="6">The sequence shown here is derived from an EMBL/GenBank/DDBJ whole genome shotgun (WGS) entry which is preliminary data.</text>
</comment>
<dbReference type="GO" id="GO:0004365">
    <property type="term" value="F:glyceraldehyde-3-phosphate dehydrogenase (NAD+) (phosphorylating) activity"/>
    <property type="evidence" value="ECO:0007669"/>
    <property type="project" value="TreeGrafter"/>
</dbReference>
<dbReference type="GO" id="GO:0005829">
    <property type="term" value="C:cytosol"/>
    <property type="evidence" value="ECO:0007669"/>
    <property type="project" value="TreeGrafter"/>
</dbReference>
<dbReference type="Gene3D" id="3.40.50.720">
    <property type="entry name" value="NAD(P)-binding Rossmann-like Domain"/>
    <property type="match status" value="3"/>
</dbReference>
<dbReference type="AlphaFoldDB" id="A0A1Q9D850"/>
<dbReference type="Pfam" id="PF00044">
    <property type="entry name" value="Gp_dh_N"/>
    <property type="match status" value="1"/>
</dbReference>
<dbReference type="PANTHER" id="PTHR10836">
    <property type="entry name" value="GLYCERALDEHYDE 3-PHOSPHATE DEHYDROGENASE"/>
    <property type="match status" value="1"/>
</dbReference>
<sequence length="732" mass="78718">MLPPYPSQKRYHCTGMAMKFTELLRQKWTRLQAEATNAVSDMCLLIEWSSCDVLEMQAGVASFTHARRGGIAELQQQRVFEDQVRVGDTERPLGRIRGSLLLLFALMFEHMLPDHKMAQVVDPKYFACGGKKAKDYGSEGSSASSDMSLQQSDLDDADWDSGTVGGDTEGEISEGYFRGADSKDEMLETAVGDAARGAAEQLKKEAAALPSKVGSAVAAAAQAAGQKVAEEAQKKVDAATASAQAEITSIPDKIGSAANSAVEAQTQKVKDEVGQALDRAKRAPQEAAEKALQRLAELPKEAADRASDRLSKLPQEASEQLSSAIQVQASRAQEALQKSFEGAIQSILAAPGALAQSILGSIQKRIDEIVQAIVDTPAAAQKEVSEELQRIPGSVQQSVGRVGQSVSQAVGVGINGFGRIGRQVARIAMKDPETDLKLINASYDADYLAYMMKCWYHVQYDDQVRHRSLDTYLLVGGIGPECPSSAVSFLHVVLAGSALYVQDAVRAALMGVLSPGPSQRSLYGPAWSAKVIQFAQLKDHALDADLVISRASDEEAKSKDWLLAHGYKHKATLVIYDADETDTTVLFNSNAGPVPAKDDKAHDVDKTPTCFMRLYDTIHGKYDGTVEVDGDSLVIDGTKVALSHTRDPAEIPFGVQPHLKAGAKKVIFSAPAKDDSHTVVMGVNEDTYDPSMECVSCASCTTNGLAPAVRVLHEKHPGPSSLERPQVNMYWS</sequence>
<reference evidence="6 7" key="1">
    <citation type="submission" date="2016-02" db="EMBL/GenBank/DDBJ databases">
        <title>Genome analysis of coral dinoflagellate symbionts highlights evolutionary adaptations to a symbiotic lifestyle.</title>
        <authorList>
            <person name="Aranda M."/>
            <person name="Li Y."/>
            <person name="Liew Y.J."/>
            <person name="Baumgarten S."/>
            <person name="Simakov O."/>
            <person name="Wilson M."/>
            <person name="Piel J."/>
            <person name="Ashoor H."/>
            <person name="Bougouffa S."/>
            <person name="Bajic V.B."/>
            <person name="Ryu T."/>
            <person name="Ravasi T."/>
            <person name="Bayer T."/>
            <person name="Micklem G."/>
            <person name="Kim H."/>
            <person name="Bhak J."/>
            <person name="Lajeunesse T.C."/>
            <person name="Voolstra C.R."/>
        </authorList>
    </citation>
    <scope>NUCLEOTIDE SEQUENCE [LARGE SCALE GENOMIC DNA]</scope>
    <source>
        <strain evidence="6 7">CCMP2467</strain>
    </source>
</reference>